<dbReference type="UniPathway" id="UPA00557">
    <property type="reaction ID" value="UER00614"/>
</dbReference>
<evidence type="ECO:0000256" key="9">
    <source>
        <dbReference type="ARBA" id="ARBA00022516"/>
    </source>
</evidence>
<dbReference type="OrthoDB" id="9799199at2"/>
<comment type="subcellular location">
    <subcellularLocation>
        <location evidence="2">Cell membrane</location>
        <topology evidence="2">Multi-pass membrane protein</topology>
    </subcellularLocation>
</comment>
<feature type="transmembrane region" description="Helical" evidence="19">
    <location>
        <begin position="118"/>
        <end position="137"/>
    </location>
</feature>
<evidence type="ECO:0000256" key="19">
    <source>
        <dbReference type="SAM" id="Phobius"/>
    </source>
</evidence>
<keyword evidence="10 18" id="KW-0808">Transferase</keyword>
<evidence type="ECO:0000256" key="15">
    <source>
        <dbReference type="ARBA" id="ARBA00023136"/>
    </source>
</evidence>
<keyword evidence="15 19" id="KW-0472">Membrane</keyword>
<evidence type="ECO:0000256" key="18">
    <source>
        <dbReference type="RuleBase" id="RU003938"/>
    </source>
</evidence>
<evidence type="ECO:0000256" key="2">
    <source>
        <dbReference type="ARBA" id="ARBA00004651"/>
    </source>
</evidence>
<dbReference type="PANTHER" id="PTHR46382">
    <property type="entry name" value="PHOSPHATIDATE CYTIDYLYLTRANSFERASE"/>
    <property type="match status" value="1"/>
</dbReference>
<dbReference type="PROSITE" id="PS01315">
    <property type="entry name" value="CDS"/>
    <property type="match status" value="1"/>
</dbReference>
<feature type="transmembrane region" description="Helical" evidence="19">
    <location>
        <begin position="53"/>
        <end position="86"/>
    </location>
</feature>
<dbReference type="Proteomes" id="UP000000448">
    <property type="component" value="Chromosome"/>
</dbReference>
<reference evidence="20 21" key="1">
    <citation type="journal article" date="2009" name="PLoS Genet.">
        <title>Adaptations to submarine hydrothermal environments exemplified by the genome of Nautilia profundicola.</title>
        <authorList>
            <person name="Campbell B.J."/>
            <person name="Smith J.L."/>
            <person name="Hanson T.E."/>
            <person name="Klotz M.G."/>
            <person name="Stein L.Y."/>
            <person name="Lee C.K."/>
            <person name="Wu D."/>
            <person name="Robinson J.M."/>
            <person name="Khouri H.M."/>
            <person name="Eisen J.A."/>
            <person name="Cary S.C."/>
        </authorList>
    </citation>
    <scope>NUCLEOTIDE SEQUENCE [LARGE SCALE GENOMIC DNA]</scope>
    <source>
        <strain evidence="21">ATCC BAA-1463 / DSM 18972 / AmH</strain>
    </source>
</reference>
<keyword evidence="11 18" id="KW-0812">Transmembrane</keyword>
<keyword evidence="17" id="KW-1208">Phospholipid metabolism</keyword>
<dbReference type="EC" id="2.7.7.41" evidence="6 18"/>
<evidence type="ECO:0000256" key="7">
    <source>
        <dbReference type="ARBA" id="ARBA00019373"/>
    </source>
</evidence>
<gene>
    <name evidence="20" type="primary">cdsA</name>
    <name evidence="20" type="ordered locus">NAMH_0235</name>
</gene>
<dbReference type="GO" id="GO:0016024">
    <property type="term" value="P:CDP-diacylglycerol biosynthetic process"/>
    <property type="evidence" value="ECO:0007669"/>
    <property type="project" value="UniProtKB-UniPathway"/>
</dbReference>
<dbReference type="STRING" id="598659.NAMH_0235"/>
<name>B9L7Q1_NAUPA</name>
<feature type="transmembrane region" description="Helical" evidence="19">
    <location>
        <begin position="9"/>
        <end position="33"/>
    </location>
</feature>
<feature type="transmembrane region" description="Helical" evidence="19">
    <location>
        <begin position="186"/>
        <end position="206"/>
    </location>
</feature>
<evidence type="ECO:0000256" key="6">
    <source>
        <dbReference type="ARBA" id="ARBA00012487"/>
    </source>
</evidence>
<accession>B9L7Q1</accession>
<keyword evidence="8" id="KW-1003">Cell membrane</keyword>
<evidence type="ECO:0000256" key="13">
    <source>
        <dbReference type="ARBA" id="ARBA00022989"/>
    </source>
</evidence>
<keyword evidence="13 19" id="KW-1133">Transmembrane helix</keyword>
<proteinExistence type="inferred from homology"/>
<dbReference type="KEGG" id="nam:NAMH_0235"/>
<dbReference type="EMBL" id="CP001279">
    <property type="protein sequence ID" value="ACM92182.1"/>
    <property type="molecule type" value="Genomic_DNA"/>
</dbReference>
<keyword evidence="14" id="KW-0443">Lipid metabolism</keyword>
<dbReference type="RefSeq" id="WP_012663554.1">
    <property type="nucleotide sequence ID" value="NC_012115.1"/>
</dbReference>
<organism evidence="20 21">
    <name type="scientific">Nautilia profundicola (strain ATCC BAA-1463 / DSM 18972 / AmH)</name>
    <dbReference type="NCBI Taxonomy" id="598659"/>
    <lineage>
        <taxon>Bacteria</taxon>
        <taxon>Pseudomonadati</taxon>
        <taxon>Campylobacterota</taxon>
        <taxon>Epsilonproteobacteria</taxon>
        <taxon>Nautiliales</taxon>
        <taxon>Nautiliaceae</taxon>
        <taxon>Nautilia</taxon>
    </lineage>
</organism>
<evidence type="ECO:0000256" key="4">
    <source>
        <dbReference type="ARBA" id="ARBA00005189"/>
    </source>
</evidence>
<evidence type="ECO:0000256" key="5">
    <source>
        <dbReference type="ARBA" id="ARBA00010185"/>
    </source>
</evidence>
<dbReference type="GO" id="GO:0005886">
    <property type="term" value="C:plasma membrane"/>
    <property type="evidence" value="ECO:0007669"/>
    <property type="project" value="UniProtKB-SubCell"/>
</dbReference>
<evidence type="ECO:0000256" key="11">
    <source>
        <dbReference type="ARBA" id="ARBA00022692"/>
    </source>
</evidence>
<evidence type="ECO:0000256" key="17">
    <source>
        <dbReference type="ARBA" id="ARBA00023264"/>
    </source>
</evidence>
<feature type="transmembrane region" description="Helical" evidence="19">
    <location>
        <begin position="158"/>
        <end position="180"/>
    </location>
</feature>
<dbReference type="HOGENOM" id="CLU_037294_1_0_7"/>
<keyword evidence="16" id="KW-0594">Phospholipid biosynthesis</keyword>
<dbReference type="Pfam" id="PF01148">
    <property type="entry name" value="CTP_transf_1"/>
    <property type="match status" value="1"/>
</dbReference>
<dbReference type="InterPro" id="IPR000374">
    <property type="entry name" value="PC_trans"/>
</dbReference>
<dbReference type="eggNOG" id="COG4589">
    <property type="taxonomic scope" value="Bacteria"/>
</dbReference>
<evidence type="ECO:0000256" key="8">
    <source>
        <dbReference type="ARBA" id="ARBA00022475"/>
    </source>
</evidence>
<evidence type="ECO:0000256" key="3">
    <source>
        <dbReference type="ARBA" id="ARBA00005119"/>
    </source>
</evidence>
<evidence type="ECO:0000313" key="20">
    <source>
        <dbReference type="EMBL" id="ACM92182.1"/>
    </source>
</evidence>
<keyword evidence="12 18" id="KW-0548">Nucleotidyltransferase</keyword>
<comment type="catalytic activity">
    <reaction evidence="1 18">
        <text>a 1,2-diacyl-sn-glycero-3-phosphate + CTP + H(+) = a CDP-1,2-diacyl-sn-glycerol + diphosphate</text>
        <dbReference type="Rhea" id="RHEA:16229"/>
        <dbReference type="ChEBI" id="CHEBI:15378"/>
        <dbReference type="ChEBI" id="CHEBI:33019"/>
        <dbReference type="ChEBI" id="CHEBI:37563"/>
        <dbReference type="ChEBI" id="CHEBI:58332"/>
        <dbReference type="ChEBI" id="CHEBI:58608"/>
        <dbReference type="EC" id="2.7.7.41"/>
    </reaction>
</comment>
<evidence type="ECO:0000256" key="1">
    <source>
        <dbReference type="ARBA" id="ARBA00001698"/>
    </source>
</evidence>
<comment type="similarity">
    <text evidence="5 18">Belongs to the CDS family.</text>
</comment>
<dbReference type="AlphaFoldDB" id="B9L7Q1"/>
<protein>
    <recommendedName>
        <fullName evidence="7 18">Phosphatidate cytidylyltransferase</fullName>
        <ecNumber evidence="6 18">2.7.7.41</ecNumber>
    </recommendedName>
</protein>
<feature type="transmembrane region" description="Helical" evidence="19">
    <location>
        <begin position="93"/>
        <end position="112"/>
    </location>
</feature>
<dbReference type="PANTHER" id="PTHR46382:SF1">
    <property type="entry name" value="PHOSPHATIDATE CYTIDYLYLTRANSFERASE"/>
    <property type="match status" value="1"/>
</dbReference>
<evidence type="ECO:0000256" key="10">
    <source>
        <dbReference type="ARBA" id="ARBA00022679"/>
    </source>
</evidence>
<evidence type="ECO:0000313" key="21">
    <source>
        <dbReference type="Proteomes" id="UP000000448"/>
    </source>
</evidence>
<dbReference type="GO" id="GO:0004605">
    <property type="term" value="F:phosphatidate cytidylyltransferase activity"/>
    <property type="evidence" value="ECO:0007669"/>
    <property type="project" value="UniProtKB-EC"/>
</dbReference>
<evidence type="ECO:0000256" key="14">
    <source>
        <dbReference type="ARBA" id="ARBA00023098"/>
    </source>
</evidence>
<keyword evidence="9" id="KW-0444">Lipid biosynthesis</keyword>
<evidence type="ECO:0000256" key="12">
    <source>
        <dbReference type="ARBA" id="ARBA00022695"/>
    </source>
</evidence>
<sequence>MKERIITSVVLIAVLLLVGIIDNRFLTGLLIGAIAVVGYMEAEKLFKTEDKEIFYIAIASVVLSLIINPFTALIFGVIVSASYIAYYQKDLNIISPVIYPLVPVMILYALYVKQGMGIIAWLIVIVALTDSLAYFVGKNFARKFIAQGFCKTSPNKSWEGVIGGVAGATIIGAFVGLYFMNFWNSFLIALLVSVSSVFGDLFESYLKRRAGVKDSGNILPGHGGVLDRIDGYLFAAPVMFVLMGV</sequence>
<evidence type="ECO:0000256" key="16">
    <source>
        <dbReference type="ARBA" id="ARBA00023209"/>
    </source>
</evidence>
<keyword evidence="21" id="KW-1185">Reference proteome</keyword>
<comment type="pathway">
    <text evidence="4">Lipid metabolism.</text>
</comment>
<comment type="pathway">
    <text evidence="3 18">Phospholipid metabolism; CDP-diacylglycerol biosynthesis; CDP-diacylglycerol from sn-glycerol 3-phosphate: step 3/3.</text>
</comment>